<evidence type="ECO:0000313" key="2">
    <source>
        <dbReference type="EMBL" id="KAB1205690.1"/>
    </source>
</evidence>
<feature type="compositionally biased region" description="Low complexity" evidence="1">
    <location>
        <begin position="50"/>
        <end position="60"/>
    </location>
</feature>
<dbReference type="AlphaFoldDB" id="A0A6A1V369"/>
<organism evidence="2 3">
    <name type="scientific">Morella rubra</name>
    <name type="common">Chinese bayberry</name>
    <dbReference type="NCBI Taxonomy" id="262757"/>
    <lineage>
        <taxon>Eukaryota</taxon>
        <taxon>Viridiplantae</taxon>
        <taxon>Streptophyta</taxon>
        <taxon>Embryophyta</taxon>
        <taxon>Tracheophyta</taxon>
        <taxon>Spermatophyta</taxon>
        <taxon>Magnoliopsida</taxon>
        <taxon>eudicotyledons</taxon>
        <taxon>Gunneridae</taxon>
        <taxon>Pentapetalae</taxon>
        <taxon>rosids</taxon>
        <taxon>fabids</taxon>
        <taxon>Fagales</taxon>
        <taxon>Myricaceae</taxon>
        <taxon>Morella</taxon>
    </lineage>
</organism>
<gene>
    <name evidence="2" type="ORF">CJ030_MR7G017862</name>
</gene>
<keyword evidence="3" id="KW-1185">Reference proteome</keyword>
<feature type="region of interest" description="Disordered" evidence="1">
    <location>
        <begin position="44"/>
        <end position="78"/>
    </location>
</feature>
<feature type="region of interest" description="Disordered" evidence="1">
    <location>
        <begin position="1"/>
        <end position="24"/>
    </location>
</feature>
<accession>A0A6A1V369</accession>
<protein>
    <submittedName>
        <fullName evidence="2">Uncharacterized protein</fullName>
    </submittedName>
</protein>
<evidence type="ECO:0000256" key="1">
    <source>
        <dbReference type="SAM" id="MobiDB-lite"/>
    </source>
</evidence>
<comment type="caution">
    <text evidence="2">The sequence shown here is derived from an EMBL/GenBank/DDBJ whole genome shotgun (WGS) entry which is preliminary data.</text>
</comment>
<sequence>MILGQNIRNNQKIQNNQVSETAPPNSIFGIQHLFSYIPSYEQPETETRLSSSQSSLSPKSANKKMRVDPTGPYHPKIRVSVRLGRPSSSRGLHLEALESFLVGPGLDGEIGLGVEADAEDHDGEEAGDVAGELPVLPLARLPRRRWSPVEEVTLGPLLVARAAPPALSSSSGATSGA</sequence>
<name>A0A6A1V369_9ROSI</name>
<dbReference type="EMBL" id="RXIC02000025">
    <property type="protein sequence ID" value="KAB1205690.1"/>
    <property type="molecule type" value="Genomic_DNA"/>
</dbReference>
<evidence type="ECO:0000313" key="3">
    <source>
        <dbReference type="Proteomes" id="UP000516437"/>
    </source>
</evidence>
<dbReference type="Proteomes" id="UP000516437">
    <property type="component" value="Chromosome 7"/>
</dbReference>
<proteinExistence type="predicted"/>
<feature type="compositionally biased region" description="Low complexity" evidence="1">
    <location>
        <begin position="1"/>
        <end position="17"/>
    </location>
</feature>
<reference evidence="2 3" key="1">
    <citation type="journal article" date="2019" name="Plant Biotechnol. J.">
        <title>The red bayberry genome and genetic basis of sex determination.</title>
        <authorList>
            <person name="Jia H.M."/>
            <person name="Jia H.J."/>
            <person name="Cai Q.L."/>
            <person name="Wang Y."/>
            <person name="Zhao H.B."/>
            <person name="Yang W.F."/>
            <person name="Wang G.Y."/>
            <person name="Li Y.H."/>
            <person name="Zhan D.L."/>
            <person name="Shen Y.T."/>
            <person name="Niu Q.F."/>
            <person name="Chang L."/>
            <person name="Qiu J."/>
            <person name="Zhao L."/>
            <person name="Xie H.B."/>
            <person name="Fu W.Y."/>
            <person name="Jin J."/>
            <person name="Li X.W."/>
            <person name="Jiao Y."/>
            <person name="Zhou C.C."/>
            <person name="Tu T."/>
            <person name="Chai C.Y."/>
            <person name="Gao J.L."/>
            <person name="Fan L.J."/>
            <person name="van de Weg E."/>
            <person name="Wang J.Y."/>
            <person name="Gao Z.S."/>
        </authorList>
    </citation>
    <scope>NUCLEOTIDE SEQUENCE [LARGE SCALE GENOMIC DNA]</scope>
    <source>
        <tissue evidence="2">Leaves</tissue>
    </source>
</reference>